<keyword evidence="1" id="KW-1133">Transmembrane helix</keyword>
<dbReference type="InterPro" id="IPR058279">
    <property type="entry name" value="DUF7973"/>
</dbReference>
<sequence>MDIDLFSLLLSLGGGFVGAALGALLAFVFTGLAVVLGVVALAAGGGSGMLDTVAFGPFFGPHVAFAGGVAAAAYAARRGGFDGKDIVTPLASIRRPDVLLVGALFGALGYVVQVAVAATPWFGSHTDTVAVTVFLSGVAARLVFGRTGLLGAVPRTPQGWKRFAPTPENQWIPGQQRFRDNTVLGAFAGLFAAGTTVLLAESFPDLQGSAHVFAFGVSAFSLAFLAVGMPVPVTHHITVVGGLAAATFLPVVGSTFAAVLVGAAFAVVAAWGAELFARLLHIHGDTHIDPPAATIWPTSLLVLGLGSALV</sequence>
<evidence type="ECO:0000259" key="2">
    <source>
        <dbReference type="Pfam" id="PF25928"/>
    </source>
</evidence>
<keyword evidence="1" id="KW-0812">Transmembrane</keyword>
<dbReference type="EMBL" id="JAAFAN010000092">
    <property type="protein sequence ID" value="NDO91295.1"/>
    <property type="molecule type" value="Genomic_DNA"/>
</dbReference>
<dbReference type="RefSeq" id="WP_115942923.1">
    <property type="nucleotide sequence ID" value="NZ_JAAFAN010000092.1"/>
</dbReference>
<feature type="transmembrane region" description="Helical" evidence="1">
    <location>
        <begin position="129"/>
        <end position="153"/>
    </location>
</feature>
<keyword evidence="1" id="KW-0472">Membrane</keyword>
<feature type="domain" description="DUF7973" evidence="2">
    <location>
        <begin position="7"/>
        <end position="302"/>
    </location>
</feature>
<evidence type="ECO:0000256" key="1">
    <source>
        <dbReference type="SAM" id="Phobius"/>
    </source>
</evidence>
<accession>A0ABX0BI81</accession>
<proteinExistence type="predicted"/>
<feature type="transmembrane region" description="Helical" evidence="1">
    <location>
        <begin position="291"/>
        <end position="309"/>
    </location>
</feature>
<organism evidence="3 4">
    <name type="scientific">Cellulosimicrobium composti</name>
    <dbReference type="NCBI Taxonomy" id="2672572"/>
    <lineage>
        <taxon>Bacteria</taxon>
        <taxon>Bacillati</taxon>
        <taxon>Actinomycetota</taxon>
        <taxon>Actinomycetes</taxon>
        <taxon>Micrococcales</taxon>
        <taxon>Promicromonosporaceae</taxon>
        <taxon>Cellulosimicrobium</taxon>
    </lineage>
</organism>
<name>A0ABX0BI81_9MICO</name>
<evidence type="ECO:0000313" key="3">
    <source>
        <dbReference type="EMBL" id="NDO91295.1"/>
    </source>
</evidence>
<comment type="caution">
    <text evidence="3">The sequence shown here is derived from an EMBL/GenBank/DDBJ whole genome shotgun (WGS) entry which is preliminary data.</text>
</comment>
<gene>
    <name evidence="3" type="ORF">GYH36_17845</name>
</gene>
<feature type="transmembrane region" description="Helical" evidence="1">
    <location>
        <begin position="182"/>
        <end position="200"/>
    </location>
</feature>
<feature type="transmembrane region" description="Helical" evidence="1">
    <location>
        <begin position="55"/>
        <end position="77"/>
    </location>
</feature>
<feature type="transmembrane region" description="Helical" evidence="1">
    <location>
        <begin position="212"/>
        <end position="231"/>
    </location>
</feature>
<protein>
    <recommendedName>
        <fullName evidence="2">DUF7973 domain-containing protein</fullName>
    </recommendedName>
</protein>
<feature type="transmembrane region" description="Helical" evidence="1">
    <location>
        <begin position="12"/>
        <end position="43"/>
    </location>
</feature>
<evidence type="ECO:0000313" key="4">
    <source>
        <dbReference type="Proteomes" id="UP000471672"/>
    </source>
</evidence>
<keyword evidence="4" id="KW-1185">Reference proteome</keyword>
<dbReference type="Pfam" id="PF25928">
    <property type="entry name" value="DUF7973"/>
    <property type="match status" value="1"/>
</dbReference>
<feature type="transmembrane region" description="Helical" evidence="1">
    <location>
        <begin position="243"/>
        <end position="271"/>
    </location>
</feature>
<dbReference type="Proteomes" id="UP000471672">
    <property type="component" value="Unassembled WGS sequence"/>
</dbReference>
<reference evidence="3 4" key="1">
    <citation type="journal article" date="2021" name="Arch. Microbiol.">
        <title>Cellulosimicrobium fucosivorans sp. nov., isolated from San Elijo Lagoon, contains a fucose metabolic pathway linked to carotenoid production.</title>
        <authorList>
            <person name="Aviles F.A."/>
            <person name="Kyndt J.A."/>
        </authorList>
    </citation>
    <scope>NUCLEOTIDE SEQUENCE [LARGE SCALE GENOMIC DNA]</scope>
    <source>
        <strain evidence="3 4">SE3</strain>
    </source>
</reference>
<feature type="transmembrane region" description="Helical" evidence="1">
    <location>
        <begin position="98"/>
        <end position="123"/>
    </location>
</feature>